<evidence type="ECO:0000313" key="2">
    <source>
        <dbReference type="EMBL" id="MBS3847959.1"/>
    </source>
</evidence>
<dbReference type="Proteomes" id="UP000678281">
    <property type="component" value="Unassembled WGS sequence"/>
</dbReference>
<protein>
    <submittedName>
        <fullName evidence="2">DJ-1/PfpI family protein</fullName>
    </submittedName>
</protein>
<keyword evidence="3" id="KW-1185">Reference proteome</keyword>
<name>A0A942ICS6_9HYPH</name>
<sequence length="202" mass="21707">MSDAAPRASIAVVVFDGVEELDFVGPWEVFSVAKQLGAPLEVFTVGWPGTSINCAKGLKIIADYDFAGKPRADVVLVPGGKGTRQLAEDDSFNTELRAYLAQAKWQTSVCTGAALLARAGFLEGRRATTNRGALDFLRAHAPHTYILDQRYVHDGNVVTSAGVSAGIDMALWLVGHLFGEDTAHSTQNHMEYFPEPPYGTPA</sequence>
<dbReference type="InterPro" id="IPR029062">
    <property type="entry name" value="Class_I_gatase-like"/>
</dbReference>
<accession>A0A942ICS6</accession>
<dbReference type="Pfam" id="PF01965">
    <property type="entry name" value="DJ-1_PfpI"/>
    <property type="match status" value="1"/>
</dbReference>
<reference evidence="2" key="1">
    <citation type="submission" date="2021-04" db="EMBL/GenBank/DDBJ databases">
        <title>Devosia litorisediminis sp. nov., isolated from a sand dune.</title>
        <authorList>
            <person name="Park S."/>
            <person name="Yoon J.-H."/>
        </authorList>
    </citation>
    <scope>NUCLEOTIDE SEQUENCE</scope>
    <source>
        <strain evidence="2">BSSL-BM10</strain>
    </source>
</reference>
<comment type="caution">
    <text evidence="2">The sequence shown here is derived from an EMBL/GenBank/DDBJ whole genome shotgun (WGS) entry which is preliminary data.</text>
</comment>
<evidence type="ECO:0000259" key="1">
    <source>
        <dbReference type="Pfam" id="PF01965"/>
    </source>
</evidence>
<dbReference type="CDD" id="cd03139">
    <property type="entry name" value="GATase1_PfpI_2"/>
    <property type="match status" value="1"/>
</dbReference>
<dbReference type="Gene3D" id="3.40.50.880">
    <property type="match status" value="1"/>
</dbReference>
<dbReference type="SUPFAM" id="SSF52317">
    <property type="entry name" value="Class I glutamine amidotransferase-like"/>
    <property type="match status" value="1"/>
</dbReference>
<dbReference type="InterPro" id="IPR052158">
    <property type="entry name" value="INH-QAR"/>
</dbReference>
<proteinExistence type="predicted"/>
<dbReference type="PANTHER" id="PTHR43130">
    <property type="entry name" value="ARAC-FAMILY TRANSCRIPTIONAL REGULATOR"/>
    <property type="match status" value="1"/>
</dbReference>
<evidence type="ECO:0000313" key="3">
    <source>
        <dbReference type="Proteomes" id="UP000678281"/>
    </source>
</evidence>
<organism evidence="2 3">
    <name type="scientific">Devosia litorisediminis</name>
    <dbReference type="NCBI Taxonomy" id="2829817"/>
    <lineage>
        <taxon>Bacteria</taxon>
        <taxon>Pseudomonadati</taxon>
        <taxon>Pseudomonadota</taxon>
        <taxon>Alphaproteobacteria</taxon>
        <taxon>Hyphomicrobiales</taxon>
        <taxon>Devosiaceae</taxon>
        <taxon>Devosia</taxon>
    </lineage>
</organism>
<dbReference type="AlphaFoldDB" id="A0A942ICS6"/>
<dbReference type="InterPro" id="IPR002818">
    <property type="entry name" value="DJ-1/PfpI"/>
</dbReference>
<dbReference type="EMBL" id="JAGXTP010000001">
    <property type="protein sequence ID" value="MBS3847959.1"/>
    <property type="molecule type" value="Genomic_DNA"/>
</dbReference>
<feature type="domain" description="DJ-1/PfpI" evidence="1">
    <location>
        <begin position="9"/>
        <end position="174"/>
    </location>
</feature>
<gene>
    <name evidence="2" type="ORF">KD146_04525</name>
</gene>
<dbReference type="PANTHER" id="PTHR43130:SF3">
    <property type="entry name" value="HTH-TYPE TRANSCRIPTIONAL REGULATOR RV1931C"/>
    <property type="match status" value="1"/>
</dbReference>
<dbReference type="RefSeq" id="WP_212657543.1">
    <property type="nucleotide sequence ID" value="NZ_JAGXTP010000001.1"/>
</dbReference>